<dbReference type="EMBL" id="AHIV02002101">
    <property type="protein sequence ID" value="RQX67212.1"/>
    <property type="molecule type" value="Genomic_DNA"/>
</dbReference>
<evidence type="ECO:0000313" key="2">
    <source>
        <dbReference type="EMBL" id="RQX67212.1"/>
    </source>
</evidence>
<gene>
    <name evidence="2" type="ORF">TGCAST_389640</name>
</gene>
<sequence length="115" mass="12650">MAGSRGKQEKVEQGSPDGLDTNSASSPRGDTPHAASAADADVESEDKADKGAVEDGHEKREEEREDEQEEQEGRRDDGQEDAEEEEKEEEEEEEQEGKAFEESSVGLELCLLQRA</sequence>
<feature type="compositionally biased region" description="Acidic residues" evidence="1">
    <location>
        <begin position="78"/>
        <end position="95"/>
    </location>
</feature>
<protein>
    <submittedName>
        <fullName evidence="2">Uncharacterized protein</fullName>
    </submittedName>
</protein>
<proteinExistence type="predicted"/>
<name>A0A425HMN4_TOXGO</name>
<organism evidence="2 3">
    <name type="scientific">Toxoplasma gondii CAST</name>
    <dbReference type="NCBI Taxonomy" id="943122"/>
    <lineage>
        <taxon>Eukaryota</taxon>
        <taxon>Sar</taxon>
        <taxon>Alveolata</taxon>
        <taxon>Apicomplexa</taxon>
        <taxon>Conoidasida</taxon>
        <taxon>Coccidia</taxon>
        <taxon>Eucoccidiorida</taxon>
        <taxon>Eimeriorina</taxon>
        <taxon>Sarcocystidae</taxon>
        <taxon>Toxoplasma</taxon>
    </lineage>
</organism>
<comment type="caution">
    <text evidence="2">The sequence shown here is derived from an EMBL/GenBank/DDBJ whole genome shotgun (WGS) entry which is preliminary data.</text>
</comment>
<evidence type="ECO:0000256" key="1">
    <source>
        <dbReference type="SAM" id="MobiDB-lite"/>
    </source>
</evidence>
<evidence type="ECO:0000313" key="3">
    <source>
        <dbReference type="Proteomes" id="UP000284452"/>
    </source>
</evidence>
<feature type="compositionally biased region" description="Basic and acidic residues" evidence="1">
    <location>
        <begin position="1"/>
        <end position="12"/>
    </location>
</feature>
<dbReference type="Proteomes" id="UP000284452">
    <property type="component" value="Unassembled WGS sequence"/>
</dbReference>
<accession>A0A425HMN4</accession>
<reference evidence="2 3" key="1">
    <citation type="submission" date="2017-10" db="EMBL/GenBank/DDBJ databases">
        <authorList>
            <person name="Sibley D."/>
            <person name="Venepally P."/>
            <person name="Karamycheva S."/>
            <person name="Hadjithomas M."/>
            <person name="Khan A."/>
            <person name="Brunk B."/>
            <person name="Roos D."/>
            <person name="Caler E."/>
            <person name="Lorenzi H."/>
        </authorList>
    </citation>
    <scope>NUCLEOTIDE SEQUENCE [LARGE SCALE GENOMIC DNA]</scope>
    <source>
        <strain evidence="2 3">CAST</strain>
    </source>
</reference>
<feature type="compositionally biased region" description="Basic and acidic residues" evidence="1">
    <location>
        <begin position="45"/>
        <end position="62"/>
    </location>
</feature>
<feature type="region of interest" description="Disordered" evidence="1">
    <location>
        <begin position="1"/>
        <end position="115"/>
    </location>
</feature>
<dbReference type="AlphaFoldDB" id="A0A425HMN4"/>
<dbReference type="VEuPathDB" id="ToxoDB:TGCAST_389640"/>